<dbReference type="Proteomes" id="UP000027238">
    <property type="component" value="Unassembled WGS sequence"/>
</dbReference>
<proteinExistence type="predicted"/>
<dbReference type="HOGENOM" id="CLU_057906_0_0_1"/>
<dbReference type="eggNOG" id="ENOG502SUMX">
    <property type="taxonomic scope" value="Eukaryota"/>
</dbReference>
<keyword evidence="1" id="KW-0812">Transmembrane</keyword>
<keyword evidence="1" id="KW-0472">Membrane</keyword>
<evidence type="ECO:0000256" key="1">
    <source>
        <dbReference type="SAM" id="Phobius"/>
    </source>
</evidence>
<name>A0A066XGW4_COLSU</name>
<dbReference type="OMA" id="STAYCCA"/>
<keyword evidence="1" id="KW-1133">Transmembrane helix</keyword>
<sequence>MASSPTTLANATATSLLSITSPWVQPSDCETHWSTTTWQSTGAIITSSQAFTVSTPVASCNPPGWDRFGPESRLSFSPGVCPKGWVYNGMAEDGSPAASTAFCCQSGFENDKLFFGTVTFFGSRDCVRFGWVTGYDSTASVTASHQTAMVHEAWVVTWAASDTATLTPKLPTLTSSMLVPTWTPGERIPDGQWDNPQRLSSERWLEGSLLYFLIIGMPIIGALMIASCIWCCVRSCKKKRRAKKAAMAAQSTLPADK</sequence>
<gene>
    <name evidence="2" type="ORF">CSUB01_02036</name>
</gene>
<accession>A0A066XGW4</accession>
<dbReference type="EMBL" id="JMSE01001051">
    <property type="protein sequence ID" value="KDN65235.1"/>
    <property type="molecule type" value="Genomic_DNA"/>
</dbReference>
<keyword evidence="3" id="KW-1185">Reference proteome</keyword>
<protein>
    <submittedName>
        <fullName evidence="2">Uncharacterized protein</fullName>
    </submittedName>
</protein>
<evidence type="ECO:0000313" key="3">
    <source>
        <dbReference type="Proteomes" id="UP000027238"/>
    </source>
</evidence>
<comment type="caution">
    <text evidence="2">The sequence shown here is derived from an EMBL/GenBank/DDBJ whole genome shotgun (WGS) entry which is preliminary data.</text>
</comment>
<dbReference type="AlphaFoldDB" id="A0A066XGW4"/>
<organism evidence="2 3">
    <name type="scientific">Colletotrichum sublineola</name>
    <name type="common">Sorghum anthracnose fungus</name>
    <dbReference type="NCBI Taxonomy" id="1173701"/>
    <lineage>
        <taxon>Eukaryota</taxon>
        <taxon>Fungi</taxon>
        <taxon>Dikarya</taxon>
        <taxon>Ascomycota</taxon>
        <taxon>Pezizomycotina</taxon>
        <taxon>Sordariomycetes</taxon>
        <taxon>Hypocreomycetidae</taxon>
        <taxon>Glomerellales</taxon>
        <taxon>Glomerellaceae</taxon>
        <taxon>Colletotrichum</taxon>
        <taxon>Colletotrichum graminicola species complex</taxon>
    </lineage>
</organism>
<dbReference type="OrthoDB" id="4364105at2759"/>
<evidence type="ECO:0000313" key="2">
    <source>
        <dbReference type="EMBL" id="KDN65235.1"/>
    </source>
</evidence>
<feature type="transmembrane region" description="Helical" evidence="1">
    <location>
        <begin position="209"/>
        <end position="233"/>
    </location>
</feature>
<reference evidence="3" key="1">
    <citation type="journal article" date="2014" name="Genome Announc.">
        <title>Draft genome sequence of Colletotrichum sublineola, a destructive pathogen of cultivated sorghum.</title>
        <authorList>
            <person name="Baroncelli R."/>
            <person name="Sanz-Martin J.M."/>
            <person name="Rech G.E."/>
            <person name="Sukno S.A."/>
            <person name="Thon M.R."/>
        </authorList>
    </citation>
    <scope>NUCLEOTIDE SEQUENCE [LARGE SCALE GENOMIC DNA]</scope>
    <source>
        <strain evidence="3">TX430BB</strain>
    </source>
</reference>